<name>A0ABX9LNS7_9ACTN</name>
<dbReference type="Gene3D" id="3.50.50.60">
    <property type="entry name" value="FAD/NAD(P)-binding domain"/>
    <property type="match status" value="1"/>
</dbReference>
<organism evidence="3 4">
    <name type="scientific">Microbispora triticiradicis</name>
    <dbReference type="NCBI Taxonomy" id="2200763"/>
    <lineage>
        <taxon>Bacteria</taxon>
        <taxon>Bacillati</taxon>
        <taxon>Actinomycetota</taxon>
        <taxon>Actinomycetes</taxon>
        <taxon>Streptosporangiales</taxon>
        <taxon>Streptosporangiaceae</taxon>
        <taxon>Microbispora</taxon>
    </lineage>
</organism>
<feature type="compositionally biased region" description="Polar residues" evidence="1">
    <location>
        <begin position="53"/>
        <end position="64"/>
    </location>
</feature>
<proteinExistence type="predicted"/>
<evidence type="ECO:0000313" key="3">
    <source>
        <dbReference type="EMBL" id="RGA05524.1"/>
    </source>
</evidence>
<evidence type="ECO:0000256" key="1">
    <source>
        <dbReference type="SAM" id="MobiDB-lite"/>
    </source>
</evidence>
<dbReference type="InterPro" id="IPR036188">
    <property type="entry name" value="FAD/NAD-bd_sf"/>
</dbReference>
<dbReference type="Pfam" id="PF01266">
    <property type="entry name" value="DAO"/>
    <property type="match status" value="1"/>
</dbReference>
<feature type="region of interest" description="Disordered" evidence="1">
    <location>
        <begin position="1"/>
        <end position="98"/>
    </location>
</feature>
<protein>
    <submittedName>
        <fullName evidence="3">FAD-dependent oxidoreductase</fullName>
    </submittedName>
</protein>
<evidence type="ECO:0000313" key="4">
    <source>
        <dbReference type="Proteomes" id="UP000262538"/>
    </source>
</evidence>
<dbReference type="EMBL" id="QFZU02000031">
    <property type="protein sequence ID" value="RGA05524.1"/>
    <property type="molecule type" value="Genomic_DNA"/>
</dbReference>
<dbReference type="SUPFAM" id="SSF51905">
    <property type="entry name" value="FAD/NAD(P)-binding domain"/>
    <property type="match status" value="1"/>
</dbReference>
<evidence type="ECO:0000259" key="2">
    <source>
        <dbReference type="Pfam" id="PF01266"/>
    </source>
</evidence>
<dbReference type="InterPro" id="IPR006076">
    <property type="entry name" value="FAD-dep_OxRdtase"/>
</dbReference>
<feature type="domain" description="FAD dependent oxidoreductase" evidence="2">
    <location>
        <begin position="106"/>
        <end position="208"/>
    </location>
</feature>
<gene>
    <name evidence="3" type="ORF">DI270_007340</name>
</gene>
<dbReference type="Proteomes" id="UP000262538">
    <property type="component" value="Unassembled WGS sequence"/>
</dbReference>
<comment type="caution">
    <text evidence="3">The sequence shown here is derived from an EMBL/GenBank/DDBJ whole genome shotgun (WGS) entry which is preliminary data.</text>
</comment>
<reference evidence="3 4" key="1">
    <citation type="submission" date="2018-08" db="EMBL/GenBank/DDBJ databases">
        <title>Microbispora. triticiradicis sp. nov., a novel actinomycete isolated from the root of wheat (Triticum aestivum L.)).</title>
        <authorList>
            <person name="Han C."/>
        </authorList>
    </citation>
    <scope>NUCLEOTIDE SEQUENCE [LARGE SCALE GENOMIC DNA]</scope>
    <source>
        <strain evidence="3 4">NEAU-HRDPA2-9</strain>
    </source>
</reference>
<sequence>MSVPAHVSRHHGRRAGGGGGRGPRGGVEREARPSIGASTHKRVVVRRVRRQARPSSGASVSGEGTESAAPPTAADGRSTAGAGAGVAQPRIHEDQPRRWTVQAGARVAVVGGGIFGVTSALHLDRAGYDVVLFERNSDLLLGASSTNQRRLHRGYHYPRSIDTARSVLDGVGSFAAEFPESVVSSCRRYVAIAREKSLVDAETFLGFLDHMGLEYYEQYPPFLRRESVEISLRVEESGIDVERLRGLCWRKLRRSLVEVRLRAPVELSDLEDFDHVVLATYAALNHIETTIPGRAMQYKFEVCEKPVVKLPPEYRDTSLIILDGPFMCIDPIAGTDTFLFGNVAHAIHASTVGLLPLVPEPLIGLVDNGLRRNPSPTNFPLFVAGASEFLVGIEEADHMGSLFTIRAVLPHVEDTDARPTLVHRINERVTSVFSGKISTCVDAAREVVRIVGDPTAASRPL</sequence>
<keyword evidence="4" id="KW-1185">Reference proteome</keyword>
<feature type="compositionally biased region" description="Basic residues" evidence="1">
    <location>
        <begin position="39"/>
        <end position="52"/>
    </location>
</feature>
<feature type="compositionally biased region" description="Gly residues" evidence="1">
    <location>
        <begin position="15"/>
        <end position="25"/>
    </location>
</feature>
<accession>A0ABX9LNS7</accession>